<sequence length="507" mass="55309">MRRIRKIFHGFHLVEAYQDLKKAKRLAKNQTVTRCIKLTIAITLSLILWFLPINTLGIEGLTVIEQRLISIFIFATLMWVFEAVPAWTTSVLIVVLLLLTVSDSSLWFLTQNIPAEELGQTVKYKSIMHCFADPIIMLFIGGFILAIAATKSGLDVLLARVMLRPFGTQSRYVLLGFILVTAVFSMFLSNTATAAMMLTFLTPVLKALPADGKGKIGLAMAIPVAANVGGMGTPIGTPPNAIALKYLNDPEGLNLNIGFGEWMSFMLPYTLIVLFIAWFILLRLFPFKQKSIELQIEGEAKKDWRSIVVYITFAITVLLWMFDKFTGVNSNVVAMIPVAVFCITGVITKRDLEEISWSVLWMVAGGFALGVALQETGLAKHMIEAIPFSTWPPVLMIVGSGLICYAMANFISHTATAALLVPILAIAGISMRENLSSLGGVETLLIGVAIGSSLAMILPISTPPNALAHATGMIQQKDMEKVGIIMGIIGLILGYTMLIILGSNKLL</sequence>
<feature type="transmembrane region" description="Helical" evidence="5">
    <location>
        <begin position="174"/>
        <end position="204"/>
    </location>
</feature>
<proteinExistence type="predicted"/>
<feature type="transmembrane region" description="Helical" evidence="5">
    <location>
        <begin position="328"/>
        <end position="348"/>
    </location>
</feature>
<feature type="transmembrane region" description="Helical" evidence="5">
    <location>
        <begin position="135"/>
        <end position="154"/>
    </location>
</feature>
<accession>A0A401LYJ5</accession>
<dbReference type="PANTHER" id="PTHR10283:SF92">
    <property type="entry name" value="LOW-AFFINITY PHOSPHATE TRANSPORTER PHO91"/>
    <property type="match status" value="1"/>
</dbReference>
<evidence type="ECO:0000256" key="5">
    <source>
        <dbReference type="SAM" id="Phobius"/>
    </source>
</evidence>
<protein>
    <submittedName>
        <fullName evidence="6">Dihydroorotate dehydrogenase</fullName>
    </submittedName>
</protein>
<dbReference type="EMBL" id="BHWB01000013">
    <property type="protein sequence ID" value="GCB36582.1"/>
    <property type="molecule type" value="Genomic_DNA"/>
</dbReference>
<keyword evidence="4 5" id="KW-0472">Membrane</keyword>
<dbReference type="GO" id="GO:0005315">
    <property type="term" value="F:phosphate transmembrane transporter activity"/>
    <property type="evidence" value="ECO:0007669"/>
    <property type="project" value="TreeGrafter"/>
</dbReference>
<dbReference type="Proteomes" id="UP000288079">
    <property type="component" value="Unassembled WGS sequence"/>
</dbReference>
<reference evidence="6 7" key="1">
    <citation type="submission" date="2018-10" db="EMBL/GenBank/DDBJ databases">
        <title>Draft Genome Sequence of Bacteroides sp. KCTC 15687.</title>
        <authorList>
            <person name="Yu S.Y."/>
            <person name="Kim J.S."/>
            <person name="Oh B.S."/>
            <person name="Park S.H."/>
            <person name="Kang S.W."/>
            <person name="Park J.E."/>
            <person name="Choi S.H."/>
            <person name="Han K.I."/>
            <person name="Lee K.C."/>
            <person name="Eom M.K."/>
            <person name="Suh M.K."/>
            <person name="Lee D.H."/>
            <person name="Yoon H."/>
            <person name="Kim B."/>
            <person name="Yang S.J."/>
            <person name="Lee J.S."/>
            <person name="Lee J.H."/>
        </authorList>
    </citation>
    <scope>NUCLEOTIDE SEQUENCE [LARGE SCALE GENOMIC DNA]</scope>
    <source>
        <strain evidence="6 7">KCTC 15687</strain>
    </source>
</reference>
<feature type="transmembrane region" description="Helical" evidence="5">
    <location>
        <begin position="71"/>
        <end position="99"/>
    </location>
</feature>
<keyword evidence="7" id="KW-1185">Reference proteome</keyword>
<evidence type="ECO:0000256" key="1">
    <source>
        <dbReference type="ARBA" id="ARBA00004141"/>
    </source>
</evidence>
<dbReference type="Pfam" id="PF00939">
    <property type="entry name" value="Na_sulph_symp"/>
    <property type="match status" value="1"/>
</dbReference>
<evidence type="ECO:0000256" key="3">
    <source>
        <dbReference type="ARBA" id="ARBA00022989"/>
    </source>
</evidence>
<feature type="transmembrane region" description="Helical" evidence="5">
    <location>
        <begin position="31"/>
        <end position="51"/>
    </location>
</feature>
<dbReference type="NCBIfam" id="TIGR00785">
    <property type="entry name" value="dass"/>
    <property type="match status" value="1"/>
</dbReference>
<gene>
    <name evidence="6" type="ORF">KGMB02408_35270</name>
</gene>
<feature type="transmembrane region" description="Helical" evidence="5">
    <location>
        <begin position="482"/>
        <end position="501"/>
    </location>
</feature>
<evidence type="ECO:0000313" key="6">
    <source>
        <dbReference type="EMBL" id="GCB36582.1"/>
    </source>
</evidence>
<feature type="transmembrane region" description="Helical" evidence="5">
    <location>
        <begin position="355"/>
        <end position="373"/>
    </location>
</feature>
<feature type="transmembrane region" description="Helical" evidence="5">
    <location>
        <begin position="216"/>
        <end position="236"/>
    </location>
</feature>
<evidence type="ECO:0000313" key="7">
    <source>
        <dbReference type="Proteomes" id="UP000288079"/>
    </source>
</evidence>
<dbReference type="InterPro" id="IPR001898">
    <property type="entry name" value="SLC13A/DASS"/>
</dbReference>
<keyword evidence="2 5" id="KW-0812">Transmembrane</keyword>
<comment type="subcellular location">
    <subcellularLocation>
        <location evidence="1">Membrane</location>
        <topology evidence="1">Multi-pass membrane protein</topology>
    </subcellularLocation>
</comment>
<evidence type="ECO:0000256" key="2">
    <source>
        <dbReference type="ARBA" id="ARBA00022692"/>
    </source>
</evidence>
<feature type="transmembrane region" description="Helical" evidence="5">
    <location>
        <begin position="385"/>
        <end position="408"/>
    </location>
</feature>
<dbReference type="GO" id="GO:0005886">
    <property type="term" value="C:plasma membrane"/>
    <property type="evidence" value="ECO:0007669"/>
    <property type="project" value="TreeGrafter"/>
</dbReference>
<feature type="transmembrane region" description="Helical" evidence="5">
    <location>
        <begin position="415"/>
        <end position="431"/>
    </location>
</feature>
<comment type="caution">
    <text evidence="6">The sequence shown here is derived from an EMBL/GenBank/DDBJ whole genome shotgun (WGS) entry which is preliminary data.</text>
</comment>
<keyword evidence="3 5" id="KW-1133">Transmembrane helix</keyword>
<dbReference type="CDD" id="cd01115">
    <property type="entry name" value="SLC13_permease"/>
    <property type="match status" value="1"/>
</dbReference>
<feature type="transmembrane region" description="Helical" evidence="5">
    <location>
        <begin position="262"/>
        <end position="285"/>
    </location>
</feature>
<organism evidence="6 7">
    <name type="scientific">Bacteroides faecalis</name>
    <dbReference type="NCBI Taxonomy" id="2447885"/>
    <lineage>
        <taxon>Bacteria</taxon>
        <taxon>Pseudomonadati</taxon>
        <taxon>Bacteroidota</taxon>
        <taxon>Bacteroidia</taxon>
        <taxon>Bacteroidales</taxon>
        <taxon>Bacteroidaceae</taxon>
        <taxon>Bacteroides</taxon>
    </lineage>
</organism>
<dbReference type="PANTHER" id="PTHR10283">
    <property type="entry name" value="SOLUTE CARRIER FAMILY 13 MEMBER"/>
    <property type="match status" value="1"/>
</dbReference>
<dbReference type="AlphaFoldDB" id="A0A401LYJ5"/>
<name>A0A401LYJ5_9BACE</name>
<feature type="transmembrane region" description="Helical" evidence="5">
    <location>
        <begin position="443"/>
        <end position="461"/>
    </location>
</feature>
<feature type="transmembrane region" description="Helical" evidence="5">
    <location>
        <begin position="306"/>
        <end position="322"/>
    </location>
</feature>
<evidence type="ECO:0000256" key="4">
    <source>
        <dbReference type="ARBA" id="ARBA00023136"/>
    </source>
</evidence>